<organism evidence="1 2">
    <name type="scientific">Phrynosoma platyrhinos</name>
    <name type="common">Desert horned lizard</name>
    <dbReference type="NCBI Taxonomy" id="52577"/>
    <lineage>
        <taxon>Eukaryota</taxon>
        <taxon>Metazoa</taxon>
        <taxon>Chordata</taxon>
        <taxon>Craniata</taxon>
        <taxon>Vertebrata</taxon>
        <taxon>Euteleostomi</taxon>
        <taxon>Lepidosauria</taxon>
        <taxon>Squamata</taxon>
        <taxon>Bifurcata</taxon>
        <taxon>Unidentata</taxon>
        <taxon>Episquamata</taxon>
        <taxon>Toxicofera</taxon>
        <taxon>Iguania</taxon>
        <taxon>Phrynosomatidae</taxon>
        <taxon>Phrynosomatinae</taxon>
        <taxon>Phrynosoma</taxon>
    </lineage>
</organism>
<proteinExistence type="predicted"/>
<keyword evidence="2" id="KW-1185">Reference proteome</keyword>
<evidence type="ECO:0000313" key="2">
    <source>
        <dbReference type="Proteomes" id="UP000826234"/>
    </source>
</evidence>
<gene>
    <name evidence="1" type="ORF">JD844_012234</name>
</gene>
<sequence>MLRDIKVPIEMSNENTINFKEKLGQQEEKVEIFSRWTKYLDKKCEEQEEEMLQTEEQAYSSKGDIVKHTRKRRKTDLYTTDTQRHEKRNVSGFTDDVKRFEENSYDSVTVSTKCCGDATCKNTLTPDVEVHMVHRKNKDPCSKGAGLSKWDKFLLPGKRQETLSETSVLGENGRADPSVSISSCNYYHASQHNVTISCVGAEEVNRTHITLASIPVGRSKQLPSLPSAQFQQRLLNRLPEKPTSAQSTSIIVSSSKRQFRSLFSTGEDFDDDI</sequence>
<name>A0ABQ7TKB8_PHRPL</name>
<reference evidence="1 2" key="1">
    <citation type="journal article" date="2022" name="Gigascience">
        <title>A chromosome-level genome assembly and annotation of the desert horned lizard, Phrynosoma platyrhinos, provides insight into chromosomal rearrangements among reptiles.</title>
        <authorList>
            <person name="Koochekian N."/>
            <person name="Ascanio A."/>
            <person name="Farleigh K."/>
            <person name="Card D.C."/>
            <person name="Schield D.R."/>
            <person name="Castoe T.A."/>
            <person name="Jezkova T."/>
        </authorList>
    </citation>
    <scope>NUCLEOTIDE SEQUENCE [LARGE SCALE GENOMIC DNA]</scope>
    <source>
        <strain evidence="1">NK-2021</strain>
    </source>
</reference>
<dbReference type="EMBL" id="JAIPUX010000439">
    <property type="protein sequence ID" value="KAH0629826.1"/>
    <property type="molecule type" value="Genomic_DNA"/>
</dbReference>
<evidence type="ECO:0000313" key="1">
    <source>
        <dbReference type="EMBL" id="KAH0629826.1"/>
    </source>
</evidence>
<accession>A0ABQ7TKB8</accession>
<protein>
    <submittedName>
        <fullName evidence="1">Uncharacterized protein</fullName>
    </submittedName>
</protein>
<dbReference type="Proteomes" id="UP000826234">
    <property type="component" value="Unassembled WGS sequence"/>
</dbReference>
<comment type="caution">
    <text evidence="1">The sequence shown here is derived from an EMBL/GenBank/DDBJ whole genome shotgun (WGS) entry which is preliminary data.</text>
</comment>